<dbReference type="GO" id="GO:0016887">
    <property type="term" value="F:ATP hydrolysis activity"/>
    <property type="evidence" value="ECO:0007669"/>
    <property type="project" value="InterPro"/>
</dbReference>
<feature type="domain" description="ATPase AAA-type core" evidence="2">
    <location>
        <begin position="1"/>
        <end position="37"/>
    </location>
</feature>
<evidence type="ECO:0000313" key="4">
    <source>
        <dbReference type="EMBL" id="KAK3026135.1"/>
    </source>
</evidence>
<dbReference type="Gene3D" id="1.20.58.760">
    <property type="entry name" value="Peptidase M41"/>
    <property type="match status" value="1"/>
</dbReference>
<dbReference type="GO" id="GO:0009535">
    <property type="term" value="C:chloroplast thylakoid membrane"/>
    <property type="evidence" value="ECO:0007669"/>
    <property type="project" value="TreeGrafter"/>
</dbReference>
<comment type="caution">
    <text evidence="4">The sequence shown here is derived from an EMBL/GenBank/DDBJ whole genome shotgun (WGS) entry which is preliminary data.</text>
</comment>
<reference evidence="4" key="1">
    <citation type="submission" date="2022-12" db="EMBL/GenBank/DDBJ databases">
        <title>Draft genome assemblies for two species of Escallonia (Escalloniales).</title>
        <authorList>
            <person name="Chanderbali A."/>
            <person name="Dervinis C."/>
            <person name="Anghel I."/>
            <person name="Soltis D."/>
            <person name="Soltis P."/>
            <person name="Zapata F."/>
        </authorList>
    </citation>
    <scope>NUCLEOTIDE SEQUENCE</scope>
    <source>
        <strain evidence="4">UCBG64.0493</strain>
        <tissue evidence="4">Leaf</tissue>
    </source>
</reference>
<accession>A0AA88WR57</accession>
<keyword evidence="5" id="KW-1185">Reference proteome</keyword>
<evidence type="ECO:0000259" key="2">
    <source>
        <dbReference type="Pfam" id="PF00004"/>
    </source>
</evidence>
<keyword evidence="1" id="KW-0547">Nucleotide-binding</keyword>
<dbReference type="InterPro" id="IPR037219">
    <property type="entry name" value="Peptidase_M41-like"/>
</dbReference>
<dbReference type="Pfam" id="PF01434">
    <property type="entry name" value="Peptidase_M41"/>
    <property type="match status" value="1"/>
</dbReference>
<gene>
    <name evidence="4" type="ORF">RJ639_042578</name>
</gene>
<dbReference type="SUPFAM" id="SSF140990">
    <property type="entry name" value="FtsH protease domain-like"/>
    <property type="match status" value="1"/>
</dbReference>
<dbReference type="InterPro" id="IPR003959">
    <property type="entry name" value="ATPase_AAA_core"/>
</dbReference>
<dbReference type="Proteomes" id="UP001188597">
    <property type="component" value="Unassembled WGS sequence"/>
</dbReference>
<dbReference type="Gene3D" id="3.40.50.300">
    <property type="entry name" value="P-loop containing nucleotide triphosphate hydrolases"/>
    <property type="match status" value="1"/>
</dbReference>
<comment type="similarity">
    <text evidence="1">Belongs to the AAA ATPase family.</text>
</comment>
<keyword evidence="1" id="KW-0067">ATP-binding</keyword>
<dbReference type="GO" id="GO:0006508">
    <property type="term" value="P:proteolysis"/>
    <property type="evidence" value="ECO:0007669"/>
    <property type="project" value="InterPro"/>
</dbReference>
<evidence type="ECO:0000313" key="5">
    <source>
        <dbReference type="Proteomes" id="UP001188597"/>
    </source>
</evidence>
<dbReference type="InterPro" id="IPR003960">
    <property type="entry name" value="ATPase_AAA_CS"/>
</dbReference>
<sequence>MDGFTKNSGVIVIAATNRPEILDSALLRPRRFDRQHTLEQKRVSVPIHNRTYVLYTCRTLTQGHDPVQKVTLIPWGQARGLTWFIPSEDPTLISKHQLFARIVGALGGREAEEVIFGEPEINIDAAEDFQ</sequence>
<dbReference type="InterPro" id="IPR000642">
    <property type="entry name" value="Peptidase_M41"/>
</dbReference>
<proteinExistence type="inferred from homology"/>
<dbReference type="EMBL" id="JAVXUP010000514">
    <property type="protein sequence ID" value="KAK3026135.1"/>
    <property type="molecule type" value="Genomic_DNA"/>
</dbReference>
<name>A0AA88WR57_9ASTE</name>
<protein>
    <recommendedName>
        <fullName evidence="6">ATPase AAA-type core domain-containing protein</fullName>
    </recommendedName>
</protein>
<evidence type="ECO:0008006" key="6">
    <source>
        <dbReference type="Google" id="ProtNLM"/>
    </source>
</evidence>
<evidence type="ECO:0000256" key="1">
    <source>
        <dbReference type="RuleBase" id="RU003651"/>
    </source>
</evidence>
<dbReference type="SUPFAM" id="SSF52540">
    <property type="entry name" value="P-loop containing nucleoside triphosphate hydrolases"/>
    <property type="match status" value="1"/>
</dbReference>
<dbReference type="PANTHER" id="PTHR23076">
    <property type="entry name" value="METALLOPROTEASE M41 FTSH"/>
    <property type="match status" value="1"/>
</dbReference>
<feature type="domain" description="Peptidase M41" evidence="3">
    <location>
        <begin position="57"/>
        <end position="130"/>
    </location>
</feature>
<dbReference type="PROSITE" id="PS00674">
    <property type="entry name" value="AAA"/>
    <property type="match status" value="1"/>
</dbReference>
<dbReference type="GO" id="GO:0005524">
    <property type="term" value="F:ATP binding"/>
    <property type="evidence" value="ECO:0007669"/>
    <property type="project" value="UniProtKB-KW"/>
</dbReference>
<organism evidence="4 5">
    <name type="scientific">Escallonia herrerae</name>
    <dbReference type="NCBI Taxonomy" id="1293975"/>
    <lineage>
        <taxon>Eukaryota</taxon>
        <taxon>Viridiplantae</taxon>
        <taxon>Streptophyta</taxon>
        <taxon>Embryophyta</taxon>
        <taxon>Tracheophyta</taxon>
        <taxon>Spermatophyta</taxon>
        <taxon>Magnoliopsida</taxon>
        <taxon>eudicotyledons</taxon>
        <taxon>Gunneridae</taxon>
        <taxon>Pentapetalae</taxon>
        <taxon>asterids</taxon>
        <taxon>campanulids</taxon>
        <taxon>Escalloniales</taxon>
        <taxon>Escalloniaceae</taxon>
        <taxon>Escallonia</taxon>
    </lineage>
</organism>
<dbReference type="GO" id="GO:0004176">
    <property type="term" value="F:ATP-dependent peptidase activity"/>
    <property type="evidence" value="ECO:0007669"/>
    <property type="project" value="InterPro"/>
</dbReference>
<dbReference type="Pfam" id="PF00004">
    <property type="entry name" value="AAA"/>
    <property type="match status" value="1"/>
</dbReference>
<dbReference type="PANTHER" id="PTHR23076:SF118">
    <property type="entry name" value="ATP-DEPENDENT ZINC METALLOPROTEASE FTSH 6, CHLOROPLASTIC"/>
    <property type="match status" value="1"/>
</dbReference>
<dbReference type="AlphaFoldDB" id="A0AA88WR57"/>
<evidence type="ECO:0000259" key="3">
    <source>
        <dbReference type="Pfam" id="PF01434"/>
    </source>
</evidence>
<dbReference type="InterPro" id="IPR027417">
    <property type="entry name" value="P-loop_NTPase"/>
</dbReference>
<dbReference type="GO" id="GO:0004222">
    <property type="term" value="F:metalloendopeptidase activity"/>
    <property type="evidence" value="ECO:0007669"/>
    <property type="project" value="InterPro"/>
</dbReference>